<keyword evidence="1" id="KW-0812">Transmembrane</keyword>
<dbReference type="InParanoid" id="A0A0D0DR23"/>
<reference evidence="2 3" key="1">
    <citation type="submission" date="2014-04" db="EMBL/GenBank/DDBJ databases">
        <authorList>
            <consortium name="DOE Joint Genome Institute"/>
            <person name="Kuo A."/>
            <person name="Kohler A."/>
            <person name="Jargeat P."/>
            <person name="Nagy L.G."/>
            <person name="Floudas D."/>
            <person name="Copeland A."/>
            <person name="Barry K.W."/>
            <person name="Cichocki N."/>
            <person name="Veneault-Fourrey C."/>
            <person name="LaButti K."/>
            <person name="Lindquist E.A."/>
            <person name="Lipzen A."/>
            <person name="Lundell T."/>
            <person name="Morin E."/>
            <person name="Murat C."/>
            <person name="Sun H."/>
            <person name="Tunlid A."/>
            <person name="Henrissat B."/>
            <person name="Grigoriev I.V."/>
            <person name="Hibbett D.S."/>
            <person name="Martin F."/>
            <person name="Nordberg H.P."/>
            <person name="Cantor M.N."/>
            <person name="Hua S.X."/>
        </authorList>
    </citation>
    <scope>NUCLEOTIDE SEQUENCE [LARGE SCALE GENOMIC DNA]</scope>
    <source>
        <strain evidence="2 3">Ve08.2h10</strain>
    </source>
</reference>
<evidence type="ECO:0000313" key="3">
    <source>
        <dbReference type="Proteomes" id="UP000054538"/>
    </source>
</evidence>
<reference evidence="3" key="2">
    <citation type="submission" date="2015-01" db="EMBL/GenBank/DDBJ databases">
        <title>Evolutionary Origins and Diversification of the Mycorrhizal Mutualists.</title>
        <authorList>
            <consortium name="DOE Joint Genome Institute"/>
            <consortium name="Mycorrhizal Genomics Consortium"/>
            <person name="Kohler A."/>
            <person name="Kuo A."/>
            <person name="Nagy L.G."/>
            <person name="Floudas D."/>
            <person name="Copeland A."/>
            <person name="Barry K.W."/>
            <person name="Cichocki N."/>
            <person name="Veneault-Fourrey C."/>
            <person name="LaButti K."/>
            <person name="Lindquist E.A."/>
            <person name="Lipzen A."/>
            <person name="Lundell T."/>
            <person name="Morin E."/>
            <person name="Murat C."/>
            <person name="Riley R."/>
            <person name="Ohm R."/>
            <person name="Sun H."/>
            <person name="Tunlid A."/>
            <person name="Henrissat B."/>
            <person name="Grigoriev I.V."/>
            <person name="Hibbett D.S."/>
            <person name="Martin F."/>
        </authorList>
    </citation>
    <scope>NUCLEOTIDE SEQUENCE [LARGE SCALE GENOMIC DNA]</scope>
    <source>
        <strain evidence="3">Ve08.2h10</strain>
    </source>
</reference>
<feature type="non-terminal residue" evidence="2">
    <location>
        <position position="1"/>
    </location>
</feature>
<accession>A0A0D0DR23</accession>
<dbReference type="AlphaFoldDB" id="A0A0D0DR23"/>
<protein>
    <submittedName>
        <fullName evidence="2">Uncharacterized protein</fullName>
    </submittedName>
</protein>
<gene>
    <name evidence="2" type="ORF">PAXRUDRAFT_47136</name>
</gene>
<organism evidence="2 3">
    <name type="scientific">Paxillus rubicundulus Ve08.2h10</name>
    <dbReference type="NCBI Taxonomy" id="930991"/>
    <lineage>
        <taxon>Eukaryota</taxon>
        <taxon>Fungi</taxon>
        <taxon>Dikarya</taxon>
        <taxon>Basidiomycota</taxon>
        <taxon>Agaricomycotina</taxon>
        <taxon>Agaricomycetes</taxon>
        <taxon>Agaricomycetidae</taxon>
        <taxon>Boletales</taxon>
        <taxon>Paxilineae</taxon>
        <taxon>Paxillaceae</taxon>
        <taxon>Paxillus</taxon>
    </lineage>
</organism>
<feature type="transmembrane region" description="Helical" evidence="1">
    <location>
        <begin position="34"/>
        <end position="52"/>
    </location>
</feature>
<name>A0A0D0DR23_9AGAM</name>
<dbReference type="STRING" id="930991.A0A0D0DR23"/>
<dbReference type="EMBL" id="KN825703">
    <property type="protein sequence ID" value="KIK81945.1"/>
    <property type="molecule type" value="Genomic_DNA"/>
</dbReference>
<proteinExistence type="predicted"/>
<dbReference type="HOGENOM" id="CLU_177178_1_0_1"/>
<evidence type="ECO:0000256" key="1">
    <source>
        <dbReference type="SAM" id="Phobius"/>
    </source>
</evidence>
<dbReference type="Proteomes" id="UP000054538">
    <property type="component" value="Unassembled WGS sequence"/>
</dbReference>
<feature type="non-terminal residue" evidence="2">
    <location>
        <position position="61"/>
    </location>
</feature>
<keyword evidence="3" id="KW-1185">Reference proteome</keyword>
<keyword evidence="1" id="KW-1133">Transmembrane helix</keyword>
<sequence length="61" mass="6912">EQQGNQHLHDVHVEFLLGTITKMLDLYLDELPEMLAVSCGCTVSCATIWHTLHRAGFTMKK</sequence>
<evidence type="ECO:0000313" key="2">
    <source>
        <dbReference type="EMBL" id="KIK81945.1"/>
    </source>
</evidence>
<dbReference type="OrthoDB" id="3203937at2759"/>
<keyword evidence="1" id="KW-0472">Membrane</keyword>